<reference evidence="1" key="1">
    <citation type="submission" date="2023-07" db="EMBL/GenBank/DDBJ databases">
        <title>Sorghum-associated microbial communities from plants grown in Nebraska, USA.</title>
        <authorList>
            <person name="Schachtman D."/>
        </authorList>
    </citation>
    <scope>NUCLEOTIDE SEQUENCE</scope>
    <source>
        <strain evidence="1">DS1061</strain>
    </source>
</reference>
<comment type="caution">
    <text evidence="1">The sequence shown here is derived from an EMBL/GenBank/DDBJ whole genome shotgun (WGS) entry which is preliminary data.</text>
</comment>
<evidence type="ECO:0000313" key="2">
    <source>
        <dbReference type="Proteomes" id="UP001229486"/>
    </source>
</evidence>
<dbReference type="EMBL" id="JAURTK010000039">
    <property type="protein sequence ID" value="MDP9651915.1"/>
    <property type="molecule type" value="Genomic_DNA"/>
</dbReference>
<organism evidence="1 2">
    <name type="scientific">Paraburkholderia caledonica</name>
    <dbReference type="NCBI Taxonomy" id="134536"/>
    <lineage>
        <taxon>Bacteria</taxon>
        <taxon>Pseudomonadati</taxon>
        <taxon>Pseudomonadota</taxon>
        <taxon>Betaproteobacteria</taxon>
        <taxon>Burkholderiales</taxon>
        <taxon>Burkholderiaceae</taxon>
        <taxon>Paraburkholderia</taxon>
    </lineage>
</organism>
<sequence>MRLDPVAPNIGPKLSEREARIRFNKLLAEFGARLTPRSRAKIEVLNRPADLRGKRTALVRLGSEEPRSKIHLVGTEKSCSAVSIDQNDLRLKRFALSNQIFLHVDQND</sequence>
<evidence type="ECO:0000313" key="1">
    <source>
        <dbReference type="EMBL" id="MDP9651915.1"/>
    </source>
</evidence>
<gene>
    <name evidence="1" type="ORF">J2793_007390</name>
</gene>
<dbReference type="AlphaFoldDB" id="A0AB73IPG2"/>
<name>A0AB73IPG2_9BURK</name>
<protein>
    <submittedName>
        <fullName evidence="1">Uncharacterized protein</fullName>
    </submittedName>
</protein>
<proteinExistence type="predicted"/>
<accession>A0AB73IPG2</accession>
<dbReference type="RefSeq" id="WP_392396416.1">
    <property type="nucleotide sequence ID" value="NZ_JAURTK010000039.1"/>
</dbReference>
<dbReference type="Proteomes" id="UP001229486">
    <property type="component" value="Unassembled WGS sequence"/>
</dbReference>